<evidence type="ECO:0000313" key="1">
    <source>
        <dbReference type="EMBL" id="EQA98615.1"/>
    </source>
</evidence>
<reference evidence="1 2" key="1">
    <citation type="journal article" date="2013" name="Genome Announc.">
        <title>Draft Genome Sequence of Sphingobium quisquiliarum Strain P25T, a Novel Hexachlorocyclohexane (HCH)-Degrading Bacterium Isolated from an HCH Dumpsite.</title>
        <authorList>
            <person name="Kumar Singh A."/>
            <person name="Sangwan N."/>
            <person name="Sharma A."/>
            <person name="Gupta V."/>
            <person name="Khurana J.P."/>
            <person name="Lal R."/>
        </authorList>
    </citation>
    <scope>NUCLEOTIDE SEQUENCE [LARGE SCALE GENOMIC DNA]</scope>
    <source>
        <strain evidence="1 2">P25</strain>
    </source>
</reference>
<proteinExistence type="predicted"/>
<protein>
    <recommendedName>
        <fullName evidence="3">PD-(D/E)XK endonuclease-like domain-containing protein</fullName>
    </recommendedName>
</protein>
<dbReference type="Proteomes" id="UP000015525">
    <property type="component" value="Unassembled WGS sequence"/>
</dbReference>
<accession>T0G4L5</accession>
<evidence type="ECO:0000313" key="2">
    <source>
        <dbReference type="Proteomes" id="UP000015525"/>
    </source>
</evidence>
<organism evidence="1 2">
    <name type="scientific">Sphingobium quisquiliarum P25</name>
    <dbReference type="NCBI Taxonomy" id="1329909"/>
    <lineage>
        <taxon>Bacteria</taxon>
        <taxon>Pseudomonadati</taxon>
        <taxon>Pseudomonadota</taxon>
        <taxon>Alphaproteobacteria</taxon>
        <taxon>Sphingomonadales</taxon>
        <taxon>Sphingomonadaceae</taxon>
        <taxon>Sphingobium</taxon>
    </lineage>
</organism>
<gene>
    <name evidence="1" type="ORF">L288_20400</name>
</gene>
<evidence type="ECO:0008006" key="3">
    <source>
        <dbReference type="Google" id="ProtNLM"/>
    </source>
</evidence>
<dbReference type="EMBL" id="ATHO01000171">
    <property type="protein sequence ID" value="EQA98615.1"/>
    <property type="molecule type" value="Genomic_DNA"/>
</dbReference>
<comment type="caution">
    <text evidence="1">The sequence shown here is derived from an EMBL/GenBank/DDBJ whole genome shotgun (WGS) entry which is preliminary data.</text>
</comment>
<dbReference type="RefSeq" id="WP_021240056.1">
    <property type="nucleotide sequence ID" value="NZ_ATHO01000171.1"/>
</dbReference>
<sequence length="237" mass="27133">MSMAARYRLSKSKIAAFEHCPRRLWLQVHRRKEARYDPETLSRFQFGHDVGRKAISLLPGGIMVHAEPDIQAALDRTIALVRQPTPQPIFEATFQRDDVLVRVDILEPDRCGGWRAIEVKATARVKAYQLADIATQVWVMQGCGLEISEAIIRHLAGPFSWPKPDMNAVRFADADVTRRIKRYLQTRDAVANAARRAVREVEVLRPTGAHCERPLCCEFRFHCRNAEALPLLKERDR</sequence>
<name>T0G4L5_9SPHN</name>
<dbReference type="AlphaFoldDB" id="T0G4L5"/>
<keyword evidence="2" id="KW-1185">Reference proteome</keyword>